<dbReference type="STRING" id="1388766.A0A017SM58"/>
<dbReference type="OrthoDB" id="1905920at2759"/>
<dbReference type="Pfam" id="PF00682">
    <property type="entry name" value="HMGL-like"/>
    <property type="match status" value="1"/>
</dbReference>
<evidence type="ECO:0000256" key="4">
    <source>
        <dbReference type="ARBA" id="ARBA00022723"/>
    </source>
</evidence>
<keyword evidence="5" id="KW-0456">Lyase</keyword>
<protein>
    <recommendedName>
        <fullName evidence="3">hydroxymethylglutaryl-CoA lyase</fullName>
        <ecNumber evidence="3">4.1.3.4</ecNumber>
    </recommendedName>
</protein>
<evidence type="ECO:0000256" key="6">
    <source>
        <dbReference type="ARBA" id="ARBA00049877"/>
    </source>
</evidence>
<dbReference type="RefSeq" id="XP_040641412.1">
    <property type="nucleotide sequence ID" value="XM_040783890.1"/>
</dbReference>
<comment type="similarity">
    <text evidence="2">Belongs to the HMG-CoA lyase family.</text>
</comment>
<dbReference type="PROSITE" id="PS50991">
    <property type="entry name" value="PYR_CT"/>
    <property type="match status" value="1"/>
</dbReference>
<dbReference type="InterPro" id="IPR000891">
    <property type="entry name" value="PYR_CT"/>
</dbReference>
<dbReference type="UniPathway" id="UPA00896">
    <property type="reaction ID" value="UER00863"/>
</dbReference>
<sequence length="349" mass="37613">MLLRPRLRPFTPLRALPRALAPRHYATESRLTSDHVRIVEVGPRDGLQNEKKTIPMETKLELIRKLARTGMTTIEAGSFVPAKWVPQMASTAEICEQLLRSPPESQTAIAYNYLVPNVKGLENLIKVMEANASDIPPKSTASTEVSVFAAATEAFSKANTNCTIEESLERFRPVISLAKTKNIRVRGYVSVALGCPYEGPDVSPTKVADVTASLLEMGADEVSVADTTGMGTAPRTAELLRALKAAGIANNDLALHFHDTYGQALVNTIVGLENGIRIFDSSVGGLGGCPYSKGATGNVSTEDLIHTLHGLGMHTGINLEEMSKIGSWISEKLGRFNESRAGKATFARL</sequence>
<keyword evidence="9" id="KW-1185">Reference proteome</keyword>
<dbReference type="InterPro" id="IPR013785">
    <property type="entry name" value="Aldolase_TIM"/>
</dbReference>
<dbReference type="GO" id="GO:0006552">
    <property type="term" value="P:L-leucine catabolic process"/>
    <property type="evidence" value="ECO:0007669"/>
    <property type="project" value="TreeGrafter"/>
</dbReference>
<comment type="catalytic activity">
    <reaction evidence="6">
        <text>(3S)-3-hydroxy-3-methylglutaryl-CoA = acetoacetate + acetyl-CoA</text>
        <dbReference type="Rhea" id="RHEA:24404"/>
        <dbReference type="ChEBI" id="CHEBI:13705"/>
        <dbReference type="ChEBI" id="CHEBI:43074"/>
        <dbReference type="ChEBI" id="CHEBI:57288"/>
        <dbReference type="EC" id="4.1.3.4"/>
    </reaction>
</comment>
<dbReference type="InterPro" id="IPR043594">
    <property type="entry name" value="HMGL"/>
</dbReference>
<evidence type="ECO:0000313" key="9">
    <source>
        <dbReference type="Proteomes" id="UP000019804"/>
    </source>
</evidence>
<dbReference type="Proteomes" id="UP000019804">
    <property type="component" value="Unassembled WGS sequence"/>
</dbReference>
<dbReference type="PANTHER" id="PTHR42738:SF7">
    <property type="entry name" value="HYDROXYMETHYLGLUTARYL-COA LYASE"/>
    <property type="match status" value="1"/>
</dbReference>
<evidence type="ECO:0000256" key="1">
    <source>
        <dbReference type="ARBA" id="ARBA00005143"/>
    </source>
</evidence>
<evidence type="ECO:0000256" key="5">
    <source>
        <dbReference type="ARBA" id="ARBA00023239"/>
    </source>
</evidence>
<evidence type="ECO:0000313" key="8">
    <source>
        <dbReference type="EMBL" id="EYE97724.1"/>
    </source>
</evidence>
<name>A0A017SM58_ASPRC</name>
<gene>
    <name evidence="8" type="ORF">EURHEDRAFT_450629</name>
</gene>
<dbReference type="CDD" id="cd07938">
    <property type="entry name" value="DRE_TIM_HMGL"/>
    <property type="match status" value="1"/>
</dbReference>
<dbReference type="PANTHER" id="PTHR42738">
    <property type="entry name" value="HYDROXYMETHYLGLUTARYL-COA LYASE"/>
    <property type="match status" value="1"/>
</dbReference>
<dbReference type="FunFam" id="3.20.20.70:FF:000071">
    <property type="entry name" value="Hydroxymethylglutaryl-CoA lyase"/>
    <property type="match status" value="1"/>
</dbReference>
<feature type="domain" description="Pyruvate carboxyltransferase" evidence="7">
    <location>
        <begin position="36"/>
        <end position="323"/>
    </location>
</feature>
<dbReference type="GO" id="GO:0004419">
    <property type="term" value="F:hydroxymethylglutaryl-CoA lyase activity"/>
    <property type="evidence" value="ECO:0007669"/>
    <property type="project" value="UniProtKB-EC"/>
</dbReference>
<dbReference type="GO" id="GO:0046951">
    <property type="term" value="P:ketone body biosynthetic process"/>
    <property type="evidence" value="ECO:0007669"/>
    <property type="project" value="TreeGrafter"/>
</dbReference>
<dbReference type="Gene3D" id="3.20.20.70">
    <property type="entry name" value="Aldolase class I"/>
    <property type="match status" value="1"/>
</dbReference>
<keyword evidence="4" id="KW-0479">Metal-binding</keyword>
<evidence type="ECO:0000259" key="7">
    <source>
        <dbReference type="PROSITE" id="PS50991"/>
    </source>
</evidence>
<dbReference type="GeneID" id="63699014"/>
<proteinExistence type="inferred from homology"/>
<organism evidence="8 9">
    <name type="scientific">Aspergillus ruber (strain CBS 135680)</name>
    <dbReference type="NCBI Taxonomy" id="1388766"/>
    <lineage>
        <taxon>Eukaryota</taxon>
        <taxon>Fungi</taxon>
        <taxon>Dikarya</taxon>
        <taxon>Ascomycota</taxon>
        <taxon>Pezizomycotina</taxon>
        <taxon>Eurotiomycetes</taxon>
        <taxon>Eurotiomycetidae</taxon>
        <taxon>Eurotiales</taxon>
        <taxon>Aspergillaceae</taxon>
        <taxon>Aspergillus</taxon>
        <taxon>Aspergillus subgen. Aspergillus</taxon>
    </lineage>
</organism>
<accession>A0A017SM58</accession>
<dbReference type="NCBIfam" id="NF004283">
    <property type="entry name" value="PRK05692.1"/>
    <property type="match status" value="1"/>
</dbReference>
<dbReference type="HOGENOM" id="CLU_022138_3_0_1"/>
<dbReference type="SUPFAM" id="SSF51569">
    <property type="entry name" value="Aldolase"/>
    <property type="match status" value="1"/>
</dbReference>
<evidence type="ECO:0000256" key="3">
    <source>
        <dbReference type="ARBA" id="ARBA00012910"/>
    </source>
</evidence>
<evidence type="ECO:0000256" key="2">
    <source>
        <dbReference type="ARBA" id="ARBA00009405"/>
    </source>
</evidence>
<dbReference type="GO" id="GO:0046872">
    <property type="term" value="F:metal ion binding"/>
    <property type="evidence" value="ECO:0007669"/>
    <property type="project" value="UniProtKB-KW"/>
</dbReference>
<dbReference type="EMBL" id="KK088415">
    <property type="protein sequence ID" value="EYE97724.1"/>
    <property type="molecule type" value="Genomic_DNA"/>
</dbReference>
<reference evidence="9" key="1">
    <citation type="journal article" date="2014" name="Nat. Commun.">
        <title>Genomic adaptations of the halophilic Dead Sea filamentous fungus Eurotium rubrum.</title>
        <authorList>
            <person name="Kis-Papo T."/>
            <person name="Weig A.R."/>
            <person name="Riley R."/>
            <person name="Persoh D."/>
            <person name="Salamov A."/>
            <person name="Sun H."/>
            <person name="Lipzen A."/>
            <person name="Wasser S.P."/>
            <person name="Rambold G."/>
            <person name="Grigoriev I.V."/>
            <person name="Nevo E."/>
        </authorList>
    </citation>
    <scope>NUCLEOTIDE SEQUENCE [LARGE SCALE GENOMIC DNA]</scope>
    <source>
        <strain evidence="9">CBS 135680</strain>
    </source>
</reference>
<dbReference type="AlphaFoldDB" id="A0A017SM58"/>
<dbReference type="EC" id="4.1.3.4" evidence="3"/>
<comment type="pathway">
    <text evidence="1">Metabolic intermediate metabolism; (S)-3-hydroxy-3-methylglutaryl-CoA degradation; acetoacetate from (S)-3-hydroxy-3-methylglutaryl-CoA: step 1/1.</text>
</comment>